<evidence type="ECO:0000313" key="6">
    <source>
        <dbReference type="EMBL" id="CUH45686.1"/>
    </source>
</evidence>
<dbReference type="InterPro" id="IPR042216">
    <property type="entry name" value="MitoNEET_CISD"/>
</dbReference>
<dbReference type="RefSeq" id="WP_058275570.1">
    <property type="nucleotide sequence ID" value="NZ_CANLTD010000002.1"/>
</dbReference>
<feature type="domain" description="Iron-binding zinc finger CDGSH type" evidence="5">
    <location>
        <begin position="10"/>
        <end position="47"/>
    </location>
</feature>
<gene>
    <name evidence="6" type="ORF">RUM4293_04603</name>
</gene>
<evidence type="ECO:0000256" key="1">
    <source>
        <dbReference type="ARBA" id="ARBA00022714"/>
    </source>
</evidence>
<dbReference type="SMART" id="SM00704">
    <property type="entry name" value="ZnF_CDGSH"/>
    <property type="match status" value="2"/>
</dbReference>
<reference evidence="7" key="1">
    <citation type="submission" date="2015-09" db="EMBL/GenBank/DDBJ databases">
        <authorList>
            <person name="Rodrigo-Torres L."/>
            <person name="Arahal D.R."/>
        </authorList>
    </citation>
    <scope>NUCLEOTIDE SEQUENCE [LARGE SCALE GENOMIC DNA]</scope>
    <source>
        <strain evidence="7">CECT 4293</strain>
    </source>
</reference>
<dbReference type="Proteomes" id="UP000050786">
    <property type="component" value="Unassembled WGS sequence"/>
</dbReference>
<dbReference type="InterPro" id="IPR052950">
    <property type="entry name" value="CISD"/>
</dbReference>
<dbReference type="EMBL" id="CYPS01000067">
    <property type="protein sequence ID" value="CUH45686.1"/>
    <property type="molecule type" value="Genomic_DNA"/>
</dbReference>
<name>A0A0P1E959_9RHOB</name>
<accession>A0A0P1E959</accession>
<keyword evidence="1" id="KW-0001">2Fe-2S</keyword>
<organism evidence="6 7">
    <name type="scientific">Ruegeria atlantica</name>
    <dbReference type="NCBI Taxonomy" id="81569"/>
    <lineage>
        <taxon>Bacteria</taxon>
        <taxon>Pseudomonadati</taxon>
        <taxon>Pseudomonadota</taxon>
        <taxon>Alphaproteobacteria</taxon>
        <taxon>Rhodobacterales</taxon>
        <taxon>Roseobacteraceae</taxon>
        <taxon>Ruegeria</taxon>
    </lineage>
</organism>
<dbReference type="AlphaFoldDB" id="A0A0P1E959"/>
<evidence type="ECO:0000256" key="3">
    <source>
        <dbReference type="ARBA" id="ARBA00023004"/>
    </source>
</evidence>
<evidence type="ECO:0000256" key="2">
    <source>
        <dbReference type="ARBA" id="ARBA00022723"/>
    </source>
</evidence>
<keyword evidence="3" id="KW-0408">Iron</keyword>
<dbReference type="PANTHER" id="PTHR46491">
    <property type="entry name" value="CDGSH IRON SULFUR DOMAIN PROTEIN HOMOLOG"/>
    <property type="match status" value="1"/>
</dbReference>
<feature type="domain" description="Iron-binding zinc finger CDGSH type" evidence="5">
    <location>
        <begin position="48"/>
        <end position="80"/>
    </location>
</feature>
<evidence type="ECO:0000313" key="7">
    <source>
        <dbReference type="Proteomes" id="UP000050786"/>
    </source>
</evidence>
<dbReference type="GO" id="GO:0005737">
    <property type="term" value="C:cytoplasm"/>
    <property type="evidence" value="ECO:0007669"/>
    <property type="project" value="UniProtKB-ARBA"/>
</dbReference>
<keyword evidence="4" id="KW-0411">Iron-sulfur</keyword>
<dbReference type="Gene3D" id="3.40.5.90">
    <property type="entry name" value="CDGSH iron-sulfur domain, mitoNEET-type"/>
    <property type="match status" value="2"/>
</dbReference>
<keyword evidence="7" id="KW-1185">Reference proteome</keyword>
<dbReference type="GO" id="GO:0046872">
    <property type="term" value="F:metal ion binding"/>
    <property type="evidence" value="ECO:0007669"/>
    <property type="project" value="UniProtKB-KW"/>
</dbReference>
<keyword evidence="2" id="KW-0479">Metal-binding</keyword>
<sequence length="80" mass="8848">MSDQPKPAQKAPYPVEVTEGKTYFWCACGKSERQPFCDGSHKGTQFEPVKFTAETSKKVFFCGCKQTANPPLCDGSHSKL</sequence>
<proteinExistence type="predicted"/>
<evidence type="ECO:0000259" key="5">
    <source>
        <dbReference type="SMART" id="SM00704"/>
    </source>
</evidence>
<dbReference type="InterPro" id="IPR018967">
    <property type="entry name" value="FeS-contain_CDGSH-typ"/>
</dbReference>
<dbReference type="PANTHER" id="PTHR46491:SF3">
    <property type="entry name" value="CDGSH IRON-SULFUR DOMAIN-CONTAINING PROTEIN 3, MITOCHONDRIAL"/>
    <property type="match status" value="1"/>
</dbReference>
<evidence type="ECO:0000256" key="4">
    <source>
        <dbReference type="ARBA" id="ARBA00023014"/>
    </source>
</evidence>
<dbReference type="GO" id="GO:0051537">
    <property type="term" value="F:2 iron, 2 sulfur cluster binding"/>
    <property type="evidence" value="ECO:0007669"/>
    <property type="project" value="UniProtKB-KW"/>
</dbReference>
<dbReference type="Pfam" id="PF09360">
    <property type="entry name" value="zf-CDGSH"/>
    <property type="match status" value="2"/>
</dbReference>
<protein>
    <recommendedName>
        <fullName evidence="5">Iron-binding zinc finger CDGSH type domain-containing protein</fullName>
    </recommendedName>
</protein>